<dbReference type="RefSeq" id="WP_013179147.1">
    <property type="nucleotide sequence ID" value="NC_014221.1"/>
</dbReference>
<feature type="transmembrane region" description="Helical" evidence="3">
    <location>
        <begin position="479"/>
        <end position="496"/>
    </location>
</feature>
<dbReference type="EMBL" id="CP002049">
    <property type="protein sequence ID" value="ADI15786.1"/>
    <property type="molecule type" value="Genomic_DNA"/>
</dbReference>
<accession>D7CUK1</accession>
<evidence type="ECO:0000313" key="6">
    <source>
        <dbReference type="Proteomes" id="UP000000379"/>
    </source>
</evidence>
<dbReference type="OrthoDB" id="9816479at2"/>
<keyword evidence="3" id="KW-0472">Membrane</keyword>
<evidence type="ECO:0000313" key="5">
    <source>
        <dbReference type="EMBL" id="ADI15786.1"/>
    </source>
</evidence>
<dbReference type="InterPro" id="IPR006073">
    <property type="entry name" value="GTP-bd"/>
</dbReference>
<dbReference type="HOGENOM" id="CLU_014646_1_0_0"/>
<protein>
    <submittedName>
        <fullName evidence="5">Dynamin family protein</fullName>
    </submittedName>
</protein>
<keyword evidence="3" id="KW-1133">Transmembrane helix</keyword>
<dbReference type="eggNOG" id="COG0699">
    <property type="taxonomic scope" value="Bacteria"/>
</dbReference>
<dbReference type="Gene3D" id="3.40.50.300">
    <property type="entry name" value="P-loop containing nucleotide triphosphate hydrolases"/>
    <property type="match status" value="1"/>
</dbReference>
<keyword evidence="6" id="KW-1185">Reference proteome</keyword>
<dbReference type="PANTHER" id="PTHR43681">
    <property type="entry name" value="TRANSMEMBRANE GTPASE FZO"/>
    <property type="match status" value="1"/>
</dbReference>
<evidence type="ECO:0000259" key="4">
    <source>
        <dbReference type="Pfam" id="PF01926"/>
    </source>
</evidence>
<evidence type="ECO:0000256" key="1">
    <source>
        <dbReference type="SAM" id="Coils"/>
    </source>
</evidence>
<evidence type="ECO:0000256" key="3">
    <source>
        <dbReference type="SAM" id="Phobius"/>
    </source>
</evidence>
<dbReference type="CDD" id="cd09912">
    <property type="entry name" value="DLP_2"/>
    <property type="match status" value="1"/>
</dbReference>
<gene>
    <name evidence="5" type="ordered locus">Trad_2682</name>
</gene>
<reference evidence="5 6" key="2">
    <citation type="journal article" date="2011" name="Stand. Genomic Sci.">
        <title>Complete genome sequence of Truepera radiovictrix type strain (RQ-24).</title>
        <authorList>
            <person name="Ivanova N."/>
            <person name="Rohde C."/>
            <person name="Munk C."/>
            <person name="Nolan M."/>
            <person name="Lucas S."/>
            <person name="Del Rio T.G."/>
            <person name="Tice H."/>
            <person name="Deshpande S."/>
            <person name="Cheng J.F."/>
            <person name="Tapia R."/>
            <person name="Han C."/>
            <person name="Goodwin L."/>
            <person name="Pitluck S."/>
            <person name="Liolios K."/>
            <person name="Mavromatis K."/>
            <person name="Mikhailova N."/>
            <person name="Pati A."/>
            <person name="Chen A."/>
            <person name="Palaniappan K."/>
            <person name="Land M."/>
            <person name="Hauser L."/>
            <person name="Chang Y.J."/>
            <person name="Jeffries C.D."/>
            <person name="Brambilla E."/>
            <person name="Rohde M."/>
            <person name="Goker M."/>
            <person name="Tindall B.J."/>
            <person name="Woyke T."/>
            <person name="Bristow J."/>
            <person name="Eisen J.A."/>
            <person name="Markowitz V."/>
            <person name="Hugenholtz P."/>
            <person name="Kyrpides N.C."/>
            <person name="Klenk H.P."/>
            <person name="Lapidus A."/>
        </authorList>
    </citation>
    <scope>NUCLEOTIDE SEQUENCE [LARGE SCALE GENOMIC DNA]</scope>
    <source>
        <strain evidence="6">DSM 17093 / CIP 108686 / LMG 22925 / RQ-24</strain>
    </source>
</reference>
<dbReference type="InterPro" id="IPR005225">
    <property type="entry name" value="Small_GTP-bd"/>
</dbReference>
<organism evidence="5 6">
    <name type="scientific">Truepera radiovictrix (strain DSM 17093 / CIP 108686 / LMG 22925 / RQ-24)</name>
    <dbReference type="NCBI Taxonomy" id="649638"/>
    <lineage>
        <taxon>Bacteria</taxon>
        <taxon>Thermotogati</taxon>
        <taxon>Deinococcota</taxon>
        <taxon>Deinococci</taxon>
        <taxon>Trueperales</taxon>
        <taxon>Trueperaceae</taxon>
        <taxon>Truepera</taxon>
    </lineage>
</organism>
<dbReference type="PANTHER" id="PTHR43681:SF1">
    <property type="entry name" value="SARCALUMENIN"/>
    <property type="match status" value="1"/>
</dbReference>
<sequence>MNLDMSEAARDFLHRERLVIADLIALLGRLDAHKEDLQELRTALEDLEGLFMLVVCGEYNAGKSTFLNALLGHKVMLEGVTPTTDRITIVTYGDRARDTEEGDFILRREFPAPILQELALVDTPGTNAVIQKHQELTERFVPRADLVLFVTSADRPFTESERRFLELIRSWGKKVVVVVNKFDILEPDEREKVLEFVRDHAREALHESIEVAPQVFGVAAKSAFRARQAGDEAALAASGLPALEDFIERTLSAGARVQLKLASPLGVAHRIAARYARTTQERLALLADDRRTLQEVDRQLEQFKRDMYRGFESYLTQVKTVLIEVERRGDVFFDDTVRLRRILQLMDNERIREAFEARVIRGADKEIDGVVAEMVDWFISSNLQVWEDMMNFVTTRRQAGEERLIGEVGGRFQYDRDALIRGLSASAEEVLSSYNQDLEARRLANALQASAVQTGLIQVGGIGLGAAAVAFLSGAALDATGIVAGITMAGLGFLVLPNRRRVAKRNLHEQMQRLRDGLAESLTAQFEAELRRATDKLSAAISPYTRFVRSESDRLEELQGDLERAERELKALRREVETLDLSAPSTRGKRPPRAQETPALETPSTSGAQPSERERARKRNA</sequence>
<evidence type="ECO:0000256" key="2">
    <source>
        <dbReference type="SAM" id="MobiDB-lite"/>
    </source>
</evidence>
<feature type="region of interest" description="Disordered" evidence="2">
    <location>
        <begin position="576"/>
        <end position="621"/>
    </location>
</feature>
<dbReference type="InterPro" id="IPR027417">
    <property type="entry name" value="P-loop_NTPase"/>
</dbReference>
<reference evidence="6" key="1">
    <citation type="submission" date="2010-05" db="EMBL/GenBank/DDBJ databases">
        <title>The complete genome of Truepera radiovictris DSM 17093.</title>
        <authorList>
            <consortium name="US DOE Joint Genome Institute (JGI-PGF)"/>
            <person name="Lucas S."/>
            <person name="Copeland A."/>
            <person name="Lapidus A."/>
            <person name="Glavina del Rio T."/>
            <person name="Dalin E."/>
            <person name="Tice H."/>
            <person name="Bruce D."/>
            <person name="Goodwin L."/>
            <person name="Pitluck S."/>
            <person name="Kyrpides N."/>
            <person name="Mavromatis K."/>
            <person name="Ovchinnikova G."/>
            <person name="Munk A.C."/>
            <person name="Detter J.C."/>
            <person name="Han C."/>
            <person name="Tapia R."/>
            <person name="Land M."/>
            <person name="Hauser L."/>
            <person name="Markowitz V."/>
            <person name="Cheng J.-F."/>
            <person name="Hugenholtz P."/>
            <person name="Woyke T."/>
            <person name="Wu D."/>
            <person name="Tindall B."/>
            <person name="Pomrenke H.G."/>
            <person name="Brambilla E."/>
            <person name="Klenk H.-P."/>
            <person name="Eisen J.A."/>
        </authorList>
    </citation>
    <scope>NUCLEOTIDE SEQUENCE [LARGE SCALE GENOMIC DNA]</scope>
    <source>
        <strain evidence="6">DSM 17093 / CIP 108686 / LMG 22925 / RQ-24</strain>
    </source>
</reference>
<feature type="domain" description="G" evidence="4">
    <location>
        <begin position="54"/>
        <end position="181"/>
    </location>
</feature>
<name>D7CUK1_TRURR</name>
<dbReference type="Proteomes" id="UP000000379">
    <property type="component" value="Chromosome"/>
</dbReference>
<dbReference type="Pfam" id="PF01926">
    <property type="entry name" value="MMR_HSR1"/>
    <property type="match status" value="1"/>
</dbReference>
<proteinExistence type="predicted"/>
<keyword evidence="3" id="KW-0812">Transmembrane</keyword>
<dbReference type="SUPFAM" id="SSF52540">
    <property type="entry name" value="P-loop containing nucleoside triphosphate hydrolases"/>
    <property type="match status" value="1"/>
</dbReference>
<dbReference type="AlphaFoldDB" id="D7CUK1"/>
<dbReference type="STRING" id="649638.Trad_2682"/>
<dbReference type="GO" id="GO:0005525">
    <property type="term" value="F:GTP binding"/>
    <property type="evidence" value="ECO:0007669"/>
    <property type="project" value="InterPro"/>
</dbReference>
<dbReference type="KEGG" id="tra:Trad_2682"/>
<feature type="coiled-coil region" evidence="1">
    <location>
        <begin position="23"/>
        <end position="50"/>
    </location>
</feature>
<dbReference type="InterPro" id="IPR051943">
    <property type="entry name" value="TRAFAC_Dynamin-like_GTPase"/>
</dbReference>
<dbReference type="NCBIfam" id="TIGR00231">
    <property type="entry name" value="small_GTP"/>
    <property type="match status" value="1"/>
</dbReference>
<keyword evidence="1" id="KW-0175">Coiled coil</keyword>